<keyword evidence="7" id="KW-1185">Reference proteome</keyword>
<dbReference type="InterPro" id="IPR029064">
    <property type="entry name" value="Ribosomal_eL30-like_sf"/>
</dbReference>
<evidence type="ECO:0000259" key="5">
    <source>
        <dbReference type="Pfam" id="PF01248"/>
    </source>
</evidence>
<proteinExistence type="inferred from homology"/>
<evidence type="ECO:0000256" key="4">
    <source>
        <dbReference type="RuleBase" id="RU000670"/>
    </source>
</evidence>
<feature type="domain" description="Ribosomal protein eL8/eL30/eS12/Gadd45" evidence="5">
    <location>
        <begin position="19"/>
        <end position="110"/>
    </location>
</feature>
<dbReference type="Gene3D" id="3.30.1330.30">
    <property type="match status" value="1"/>
</dbReference>
<evidence type="ECO:0000256" key="3">
    <source>
        <dbReference type="ARBA" id="ARBA00023274"/>
    </source>
</evidence>
<dbReference type="GeneTree" id="ENSGT00390000018318"/>
<dbReference type="PRINTS" id="PR00972">
    <property type="entry name" value="RIBSOMALS12E"/>
</dbReference>
<dbReference type="GO" id="GO:0003735">
    <property type="term" value="F:structural constituent of ribosome"/>
    <property type="evidence" value="ECO:0007669"/>
    <property type="project" value="InterPro"/>
</dbReference>
<name>A0A8D0BKN4_SALMN</name>
<dbReference type="InterPro" id="IPR004038">
    <property type="entry name" value="Ribosomal_eL8/eL30/eS12/Gad45"/>
</dbReference>
<evidence type="ECO:0000256" key="1">
    <source>
        <dbReference type="ARBA" id="ARBA00005824"/>
    </source>
</evidence>
<dbReference type="GO" id="GO:0005840">
    <property type="term" value="C:ribosome"/>
    <property type="evidence" value="ECO:0007669"/>
    <property type="project" value="UniProtKB-KW"/>
</dbReference>
<keyword evidence="2 4" id="KW-0689">Ribosomal protein</keyword>
<dbReference type="GO" id="GO:0006412">
    <property type="term" value="P:translation"/>
    <property type="evidence" value="ECO:0007669"/>
    <property type="project" value="InterPro"/>
</dbReference>
<dbReference type="Ensembl" id="ENSSMRT00000007735.1">
    <property type="protein sequence ID" value="ENSSMRP00000006595.1"/>
    <property type="gene ID" value="ENSSMRG00000005354.1"/>
</dbReference>
<organism evidence="6 7">
    <name type="scientific">Salvator merianae</name>
    <name type="common">Argentine black and white tegu</name>
    <name type="synonym">Tupinambis merianae</name>
    <dbReference type="NCBI Taxonomy" id="96440"/>
    <lineage>
        <taxon>Eukaryota</taxon>
        <taxon>Metazoa</taxon>
        <taxon>Chordata</taxon>
        <taxon>Craniata</taxon>
        <taxon>Vertebrata</taxon>
        <taxon>Euteleostomi</taxon>
        <taxon>Lepidosauria</taxon>
        <taxon>Squamata</taxon>
        <taxon>Bifurcata</taxon>
        <taxon>Unidentata</taxon>
        <taxon>Episquamata</taxon>
        <taxon>Laterata</taxon>
        <taxon>Teiioidea</taxon>
        <taxon>Teiidae</taxon>
        <taxon>Salvator</taxon>
    </lineage>
</organism>
<sequence>MAQEGITAGGGTDANIALLQILKTTLIYDGLAHGIHEADKTLDKHQAHLCVFVSNCDEPMYVELVEALCTEHQNKLIEVDDNKKLSEQIGLCKIDREGKPSKVMGCTKDIINWALMSRQAWIIGEHYEKCENGM</sequence>
<keyword evidence="3 4" id="KW-0687">Ribonucleoprotein</keyword>
<evidence type="ECO:0000313" key="7">
    <source>
        <dbReference type="Proteomes" id="UP000694421"/>
    </source>
</evidence>
<dbReference type="Proteomes" id="UP000694421">
    <property type="component" value="Unplaced"/>
</dbReference>
<reference evidence="6" key="2">
    <citation type="submission" date="2025-09" db="UniProtKB">
        <authorList>
            <consortium name="Ensembl"/>
        </authorList>
    </citation>
    <scope>IDENTIFICATION</scope>
</reference>
<dbReference type="GO" id="GO:1990904">
    <property type="term" value="C:ribonucleoprotein complex"/>
    <property type="evidence" value="ECO:0007669"/>
    <property type="project" value="UniProtKB-KW"/>
</dbReference>
<evidence type="ECO:0000256" key="2">
    <source>
        <dbReference type="ARBA" id="ARBA00022980"/>
    </source>
</evidence>
<dbReference type="Pfam" id="PF01248">
    <property type="entry name" value="Ribosomal_L7Ae"/>
    <property type="match status" value="1"/>
</dbReference>
<evidence type="ECO:0000313" key="6">
    <source>
        <dbReference type="Ensembl" id="ENSSMRP00000006595.1"/>
    </source>
</evidence>
<dbReference type="InterPro" id="IPR000530">
    <property type="entry name" value="Ribosomal_eS12"/>
</dbReference>
<dbReference type="PANTHER" id="PTHR11843">
    <property type="entry name" value="40S RIBOSOMAL PROTEIN S12"/>
    <property type="match status" value="1"/>
</dbReference>
<dbReference type="SUPFAM" id="SSF55315">
    <property type="entry name" value="L30e-like"/>
    <property type="match status" value="1"/>
</dbReference>
<reference evidence="6" key="1">
    <citation type="submission" date="2025-08" db="UniProtKB">
        <authorList>
            <consortium name="Ensembl"/>
        </authorList>
    </citation>
    <scope>IDENTIFICATION</scope>
</reference>
<comment type="similarity">
    <text evidence="1 4">Belongs to the eukaryotic ribosomal protein eS12 family.</text>
</comment>
<dbReference type="AlphaFoldDB" id="A0A8D0BKN4"/>
<accession>A0A8D0BKN4</accession>
<protein>
    <recommendedName>
        <fullName evidence="4">40S ribosomal protein S12</fullName>
    </recommendedName>
</protein>